<dbReference type="AlphaFoldDB" id="A0A9P6T7X7"/>
<dbReference type="Proteomes" id="UP000886653">
    <property type="component" value="Unassembled WGS sequence"/>
</dbReference>
<accession>A0A9P6T7X7</accession>
<dbReference type="EMBL" id="MU167365">
    <property type="protein sequence ID" value="KAG0141954.1"/>
    <property type="molecule type" value="Genomic_DNA"/>
</dbReference>
<protein>
    <submittedName>
        <fullName evidence="1">Uncharacterized protein</fullName>
    </submittedName>
</protein>
<comment type="caution">
    <text evidence="1">The sequence shown here is derived from an EMBL/GenBank/DDBJ whole genome shotgun (WGS) entry which is preliminary data.</text>
</comment>
<keyword evidence="2" id="KW-1185">Reference proteome</keyword>
<gene>
    <name evidence="1" type="ORF">CROQUDRAFT_663150</name>
</gene>
<proteinExistence type="predicted"/>
<evidence type="ECO:0000313" key="1">
    <source>
        <dbReference type="EMBL" id="KAG0141954.1"/>
    </source>
</evidence>
<reference evidence="1" key="1">
    <citation type="submission" date="2013-11" db="EMBL/GenBank/DDBJ databases">
        <title>Genome sequence of the fusiform rust pathogen reveals effectors for host alternation and coevolution with pine.</title>
        <authorList>
            <consortium name="DOE Joint Genome Institute"/>
            <person name="Smith K."/>
            <person name="Pendleton A."/>
            <person name="Kubisiak T."/>
            <person name="Anderson C."/>
            <person name="Salamov A."/>
            <person name="Aerts A."/>
            <person name="Riley R."/>
            <person name="Clum A."/>
            <person name="Lindquist E."/>
            <person name="Ence D."/>
            <person name="Campbell M."/>
            <person name="Kronenberg Z."/>
            <person name="Feau N."/>
            <person name="Dhillon B."/>
            <person name="Hamelin R."/>
            <person name="Burleigh J."/>
            <person name="Smith J."/>
            <person name="Yandell M."/>
            <person name="Nelson C."/>
            <person name="Grigoriev I."/>
            <person name="Davis J."/>
        </authorList>
    </citation>
    <scope>NUCLEOTIDE SEQUENCE</scope>
    <source>
        <strain evidence="1">G11</strain>
    </source>
</reference>
<sequence length="59" mass="7036">MRMKEEDKEKTSVIKSFNAISYSFRFLVPFVGMYLTQGGVQTFHQGCLLIFWRLYHWAV</sequence>
<organism evidence="1 2">
    <name type="scientific">Cronartium quercuum f. sp. fusiforme G11</name>
    <dbReference type="NCBI Taxonomy" id="708437"/>
    <lineage>
        <taxon>Eukaryota</taxon>
        <taxon>Fungi</taxon>
        <taxon>Dikarya</taxon>
        <taxon>Basidiomycota</taxon>
        <taxon>Pucciniomycotina</taxon>
        <taxon>Pucciniomycetes</taxon>
        <taxon>Pucciniales</taxon>
        <taxon>Coleosporiaceae</taxon>
        <taxon>Cronartium</taxon>
    </lineage>
</organism>
<name>A0A9P6T7X7_9BASI</name>
<evidence type="ECO:0000313" key="2">
    <source>
        <dbReference type="Proteomes" id="UP000886653"/>
    </source>
</evidence>